<evidence type="ECO:0000256" key="10">
    <source>
        <dbReference type="ARBA" id="ARBA00022884"/>
    </source>
</evidence>
<evidence type="ECO:0000256" key="12">
    <source>
        <dbReference type="NCBIfam" id="TIGR00334"/>
    </source>
</evidence>
<name>A0A2C9DYB7_UREP2</name>
<dbReference type="Pfam" id="PF13331">
    <property type="entry name" value="DUF4093"/>
    <property type="match status" value="1"/>
</dbReference>
<comment type="catalytic activity">
    <reaction evidence="11">
        <text>Endonucleolytic cleavage of RNA, removing 21 and 42 nucleotides, respectively, from the 5'- and 3'-termini of a 5S-rRNA precursor.</text>
        <dbReference type="EC" id="3.1.26.8"/>
    </reaction>
</comment>
<keyword evidence="3 11" id="KW-0698">rRNA processing</keyword>
<dbReference type="PROSITE" id="PS50880">
    <property type="entry name" value="TOPRIM"/>
    <property type="match status" value="1"/>
</dbReference>
<evidence type="ECO:0000256" key="3">
    <source>
        <dbReference type="ARBA" id="ARBA00022552"/>
    </source>
</evidence>
<keyword evidence="5" id="KW-0479">Metal-binding</keyword>
<reference evidence="14 15" key="1">
    <citation type="submission" date="2008-02" db="EMBL/GenBank/DDBJ databases">
        <title>Genome sequence of Ureaplasma parvum serovar 3.</title>
        <authorList>
            <person name="Methe B.A."/>
            <person name="Glass J."/>
            <person name="Waites K."/>
            <person name="Shrivastava S."/>
        </authorList>
    </citation>
    <scope>NUCLEOTIDE SEQUENCE [LARGE SCALE GENOMIC DNA]</scope>
    <source>
        <strain evidence="15">ATCC 27815 / 27 / NCTC 11736</strain>
    </source>
</reference>
<dbReference type="GO" id="GO:0019843">
    <property type="term" value="F:rRNA binding"/>
    <property type="evidence" value="ECO:0007669"/>
    <property type="project" value="UniProtKB-KW"/>
</dbReference>
<evidence type="ECO:0000256" key="2">
    <source>
        <dbReference type="ARBA" id="ARBA00022517"/>
    </source>
</evidence>
<evidence type="ECO:0000256" key="7">
    <source>
        <dbReference type="ARBA" id="ARBA00022759"/>
    </source>
</evidence>
<dbReference type="Gene3D" id="3.40.1360.10">
    <property type="match status" value="1"/>
</dbReference>
<dbReference type="HAMAP" id="MF_01469">
    <property type="entry name" value="RNase_M5"/>
    <property type="match status" value="1"/>
</dbReference>
<evidence type="ECO:0000313" key="15">
    <source>
        <dbReference type="Proteomes" id="UP000002162"/>
    </source>
</evidence>
<dbReference type="GO" id="GO:0006364">
    <property type="term" value="P:rRNA processing"/>
    <property type="evidence" value="ECO:0007669"/>
    <property type="project" value="UniProtKB-UniRule"/>
</dbReference>
<comment type="similarity">
    <text evidence="11">Belongs to the ribonuclease M5 family.</text>
</comment>
<organism evidence="14 15">
    <name type="scientific">Ureaplasma parvum serovar 3 (strain ATCC 27815 / 27 / NCTC 11736)</name>
    <dbReference type="NCBI Taxonomy" id="505682"/>
    <lineage>
        <taxon>Bacteria</taxon>
        <taxon>Bacillati</taxon>
        <taxon>Mycoplasmatota</taxon>
        <taxon>Mycoplasmoidales</taxon>
        <taxon>Mycoplasmoidaceae</taxon>
        <taxon>Ureaplasma</taxon>
    </lineage>
</organism>
<sequence length="179" mass="20537">MNKPIIKEVIIVEGKTDAQKIDQLVNAQIITTNGSEINKKTLALIKQAQLSKGIILFLDPDYQGERIRKIITNYLKDGIIKQCFISKDNMKNNSKKIGIAEANNDALLKALKSQGTFVINSIESITWLEYLSLNLNNKKIRLMLCDYLNISYCNHKQLFKRLNMMQKTFKEIKIIIEGF</sequence>
<keyword evidence="8 11" id="KW-0378">Hydrolase</keyword>
<evidence type="ECO:0000256" key="8">
    <source>
        <dbReference type="ARBA" id="ARBA00022801"/>
    </source>
</evidence>
<evidence type="ECO:0000259" key="13">
    <source>
        <dbReference type="PROSITE" id="PS50880"/>
    </source>
</evidence>
<dbReference type="SMART" id="SM00493">
    <property type="entry name" value="TOPRIM"/>
    <property type="match status" value="1"/>
</dbReference>
<dbReference type="EC" id="3.1.26.8" evidence="11 12"/>
<feature type="domain" description="Toprim" evidence="13">
    <location>
        <begin position="7"/>
        <end position="85"/>
    </location>
</feature>
<evidence type="ECO:0000256" key="4">
    <source>
        <dbReference type="ARBA" id="ARBA00022722"/>
    </source>
</evidence>
<comment type="function">
    <text evidence="11">Required for correct processing of both the 5' and 3' ends of 5S rRNA precursor. Cleaves both sides of a double-stranded region yielding mature 5S rRNA in one step.</text>
</comment>
<dbReference type="InterPro" id="IPR025156">
    <property type="entry name" value="RNase_M5_C"/>
</dbReference>
<dbReference type="GO" id="GO:0046872">
    <property type="term" value="F:metal ion binding"/>
    <property type="evidence" value="ECO:0007669"/>
    <property type="project" value="UniProtKB-KW"/>
</dbReference>
<evidence type="ECO:0000256" key="6">
    <source>
        <dbReference type="ARBA" id="ARBA00022730"/>
    </source>
</evidence>
<dbReference type="PANTHER" id="PTHR39156">
    <property type="entry name" value="RIBONUCLEASE M5"/>
    <property type="match status" value="1"/>
</dbReference>
<dbReference type="NCBIfam" id="TIGR00334">
    <property type="entry name" value="5S_RNA_mat_M5"/>
    <property type="match status" value="1"/>
</dbReference>
<keyword evidence="2 11" id="KW-0690">Ribosome biogenesis</keyword>
<keyword evidence="4 11" id="KW-0540">Nuclease</keyword>
<keyword evidence="9" id="KW-0460">Magnesium</keyword>
<keyword evidence="1 11" id="KW-0963">Cytoplasm</keyword>
<dbReference type="PANTHER" id="PTHR39156:SF1">
    <property type="entry name" value="RIBONUCLEASE M5"/>
    <property type="match status" value="1"/>
</dbReference>
<dbReference type="Pfam" id="PF01751">
    <property type="entry name" value="Toprim"/>
    <property type="match status" value="1"/>
</dbReference>
<keyword evidence="10 11" id="KW-0694">RNA-binding</keyword>
<dbReference type="GO" id="GO:0005737">
    <property type="term" value="C:cytoplasm"/>
    <property type="evidence" value="ECO:0007669"/>
    <property type="project" value="UniProtKB-SubCell"/>
</dbReference>
<dbReference type="InterPro" id="IPR034141">
    <property type="entry name" value="TOPRIM_RNase_M5-like"/>
</dbReference>
<dbReference type="CDD" id="cd01027">
    <property type="entry name" value="TOPRIM_RNase_M5_like"/>
    <property type="match status" value="1"/>
</dbReference>
<dbReference type="InterPro" id="IPR004466">
    <property type="entry name" value="RNase_M5"/>
</dbReference>
<evidence type="ECO:0000256" key="5">
    <source>
        <dbReference type="ARBA" id="ARBA00022723"/>
    </source>
</evidence>
<protein>
    <recommendedName>
        <fullName evidence="11 12">Ribonuclease M5</fullName>
        <ecNumber evidence="11 12">3.1.26.8</ecNumber>
    </recommendedName>
    <alternativeName>
        <fullName evidence="11">RNase M5</fullName>
    </alternativeName>
    <alternativeName>
        <fullName evidence="11">Ribosomal RNA terminal maturase M5</fullName>
    </alternativeName>
</protein>
<gene>
    <name evidence="11" type="primary">rnmV</name>
    <name evidence="14" type="ordered locus">UPA3_0200</name>
</gene>
<keyword evidence="7 11" id="KW-0255">Endonuclease</keyword>
<dbReference type="GO" id="GO:0043822">
    <property type="term" value="F:ribonuclease M5 activity"/>
    <property type="evidence" value="ECO:0007669"/>
    <property type="project" value="UniProtKB-UniRule"/>
</dbReference>
<dbReference type="Proteomes" id="UP000002162">
    <property type="component" value="Chromosome"/>
</dbReference>
<accession>A0A2C9DYB7</accession>
<dbReference type="AlphaFoldDB" id="A0A2C9DYB7"/>
<dbReference type="EMBL" id="CP000942">
    <property type="protein sequence ID" value="ACA32895.1"/>
    <property type="molecule type" value="Genomic_DNA"/>
</dbReference>
<dbReference type="KEGG" id="upa:UPA3_0200"/>
<keyword evidence="6 11" id="KW-0699">rRNA-binding</keyword>
<comment type="subcellular location">
    <subcellularLocation>
        <location evidence="11">Cytoplasm</location>
    </subcellularLocation>
</comment>
<evidence type="ECO:0000256" key="9">
    <source>
        <dbReference type="ARBA" id="ARBA00022842"/>
    </source>
</evidence>
<dbReference type="InterPro" id="IPR006171">
    <property type="entry name" value="TOPRIM_dom"/>
</dbReference>
<dbReference type="SUPFAM" id="SSF110455">
    <property type="entry name" value="Toprim domain"/>
    <property type="match status" value="1"/>
</dbReference>
<evidence type="ECO:0000256" key="11">
    <source>
        <dbReference type="HAMAP-Rule" id="MF_01469"/>
    </source>
</evidence>
<evidence type="ECO:0000313" key="14">
    <source>
        <dbReference type="EMBL" id="ACA32895.1"/>
    </source>
</evidence>
<dbReference type="HOGENOM" id="CLU_109405_1_0_14"/>
<evidence type="ECO:0000256" key="1">
    <source>
        <dbReference type="ARBA" id="ARBA00022490"/>
    </source>
</evidence>
<dbReference type="RefSeq" id="WP_006688912.1">
    <property type="nucleotide sequence ID" value="NC_010503.1"/>
</dbReference>
<dbReference type="GeneID" id="29672678"/>
<proteinExistence type="inferred from homology"/>